<evidence type="ECO:0000256" key="5">
    <source>
        <dbReference type="ARBA" id="ARBA00022574"/>
    </source>
</evidence>
<organism evidence="14 15">
    <name type="scientific">Operophtera brumata</name>
    <name type="common">Winter moth</name>
    <name type="synonym">Phalaena brumata</name>
    <dbReference type="NCBI Taxonomy" id="104452"/>
    <lineage>
        <taxon>Eukaryota</taxon>
        <taxon>Metazoa</taxon>
        <taxon>Ecdysozoa</taxon>
        <taxon>Arthropoda</taxon>
        <taxon>Hexapoda</taxon>
        <taxon>Insecta</taxon>
        <taxon>Pterygota</taxon>
        <taxon>Neoptera</taxon>
        <taxon>Endopterygota</taxon>
        <taxon>Lepidoptera</taxon>
        <taxon>Glossata</taxon>
        <taxon>Ditrysia</taxon>
        <taxon>Geometroidea</taxon>
        <taxon>Geometridae</taxon>
        <taxon>Larentiinae</taxon>
        <taxon>Operophtera</taxon>
    </lineage>
</organism>
<evidence type="ECO:0000256" key="2">
    <source>
        <dbReference type="ARBA" id="ARBA00004607"/>
    </source>
</evidence>
<dbReference type="SMART" id="SM00320">
    <property type="entry name" value="WD40"/>
    <property type="match status" value="4"/>
</dbReference>
<evidence type="ECO:0000313" key="14">
    <source>
        <dbReference type="EMBL" id="KOB68405.1"/>
    </source>
</evidence>
<dbReference type="EMBL" id="JTDY01004240">
    <property type="protein sequence ID" value="KOB68405.1"/>
    <property type="molecule type" value="Genomic_DNA"/>
</dbReference>
<dbReference type="InterPro" id="IPR015943">
    <property type="entry name" value="WD40/YVTN_repeat-like_dom_sf"/>
</dbReference>
<reference evidence="14 15" key="1">
    <citation type="journal article" date="2015" name="Genome Biol. Evol.">
        <title>The genome of winter moth (Operophtera brumata) provides a genomic perspective on sexual dimorphism and phenology.</title>
        <authorList>
            <person name="Derks M.F."/>
            <person name="Smit S."/>
            <person name="Salis L."/>
            <person name="Schijlen E."/>
            <person name="Bossers A."/>
            <person name="Mateman C."/>
            <person name="Pijl A.S."/>
            <person name="de Ridder D."/>
            <person name="Groenen M.A."/>
            <person name="Visser M.E."/>
            <person name="Megens H.J."/>
        </authorList>
    </citation>
    <scope>NUCLEOTIDE SEQUENCE [LARGE SCALE GENOMIC DNA]</scope>
    <source>
        <strain evidence="14">WM2013NL</strain>
        <tissue evidence="14">Head and thorax</tissue>
    </source>
</reference>
<keyword evidence="4" id="KW-0963">Cytoplasm</keyword>
<dbReference type="Proteomes" id="UP000037510">
    <property type="component" value="Unassembled WGS sequence"/>
</dbReference>
<comment type="function">
    <text evidence="11">Molecular adapter which is involved in cilium biogenesis. Part of a functional complex including OFD1 a centriolar protein involved in cilium assembly. Could regulate the cAMP-dependent phosphorylation of OFD1, and its subsequent ubiquitination by PJA2 which ultimately leads to its proteasomal degradation.</text>
</comment>
<dbReference type="GO" id="GO:0034451">
    <property type="term" value="C:centriolar satellite"/>
    <property type="evidence" value="ECO:0007669"/>
    <property type="project" value="UniProtKB-SubCell"/>
</dbReference>
<gene>
    <name evidence="14" type="ORF">OBRU01_18406</name>
</gene>
<comment type="caution">
    <text evidence="14">The sequence shown here is derived from an EMBL/GenBank/DDBJ whole genome shotgun (WGS) entry which is preliminary data.</text>
</comment>
<dbReference type="InterPro" id="IPR001680">
    <property type="entry name" value="WD40_rpt"/>
</dbReference>
<dbReference type="Pfam" id="PF00566">
    <property type="entry name" value="RabGAP-TBC"/>
    <property type="match status" value="1"/>
</dbReference>
<evidence type="ECO:0000256" key="7">
    <source>
        <dbReference type="ARBA" id="ARBA00022794"/>
    </source>
</evidence>
<dbReference type="GO" id="GO:0060271">
    <property type="term" value="P:cilium assembly"/>
    <property type="evidence" value="ECO:0007669"/>
    <property type="project" value="TreeGrafter"/>
</dbReference>
<evidence type="ECO:0000256" key="8">
    <source>
        <dbReference type="ARBA" id="ARBA00023054"/>
    </source>
</evidence>
<dbReference type="InterPro" id="IPR000195">
    <property type="entry name" value="Rab-GAP-TBC_dom"/>
</dbReference>
<keyword evidence="6" id="KW-0677">Repeat</keyword>
<evidence type="ECO:0000256" key="1">
    <source>
        <dbReference type="ARBA" id="ARBA00004120"/>
    </source>
</evidence>
<keyword evidence="8" id="KW-0175">Coiled coil</keyword>
<evidence type="ECO:0000256" key="10">
    <source>
        <dbReference type="ARBA" id="ARBA00023273"/>
    </source>
</evidence>
<dbReference type="Gene3D" id="2.130.10.10">
    <property type="entry name" value="YVTN repeat-like/Quinoprotein amine dehydrogenase"/>
    <property type="match status" value="2"/>
</dbReference>
<feature type="region of interest" description="Disordered" evidence="12">
    <location>
        <begin position="353"/>
        <end position="375"/>
    </location>
</feature>
<dbReference type="AlphaFoldDB" id="A0A0L7KZ27"/>
<evidence type="ECO:0000256" key="11">
    <source>
        <dbReference type="ARBA" id="ARBA00034464"/>
    </source>
</evidence>
<accession>A0A0L7KZ27</accession>
<sequence length="819" mass="93621">MEQGKRSVQKGVDKFDIKLKSRPKDGVILQLHHTVKGSNGESRRIRFSTGTFDDSQEKLACADNAGNIFILDLSNLQFWKHTGIGPCSALYFVPNKIDILAVATTNNNEIIYLDIESGKTSHTLTGHTAPVKYISYSNNKTSNLLTASPVEAILWELSNYTKYFTLNTYLGAQIQQIMFTPAGEYLVACFQNDTIQIWKHESMKSVKQIIPSDMKHLKNIAFTMNGRAMAIAGLTPTLILFSMDTWKALKCIDLYKYNFSAAQQISFIPQLFDGGANKILAILGSDCMLHLMDLESQTIIHTIKPETSGIRWFAVSPTGKYFICILKQGEVNIYNSSYVMDVAQTRITESVNKEKACSSNHKSAPQEHSQHSSSKAEVVHKMRICMDSARLRRILMQYGEYPDKFRPMIWRSLLNTPRNKTAYTALIDKGIHPAYKDIENNFTIHSSITLKNLKRLLSCLAHWCPLFGVMKFLPGFVFPFVKVLQKDPLLLFECVATVLINYCQLWFEYAPFPPISVLAMLENILAEHDHHLLKHYCEVGVTSQTYALKILETAFSEVLTCSEWLILWDHIFSNEPAFILMSVVSYNIVQKNAIKRLNSHEKLENFFHTQNPICKKTFLKKTYVLINETPDDIHPRRFYNSFMSLEKGVCYQQFTGYPKATICLKLAKEDKTIVKSDRYTLRDLTTKSQEKEINERAKTHETCVKKSHSDDNFLLDYLAESSSNKLAEMPERQHNKQNKGDCTKNTKEYMIENIQYPVISQRRRTYSGKSNRKDNAINLCKHISKLKTRKVVSAKQNCNIEKVVEKLMINSTNSDVSDS</sequence>
<keyword evidence="15" id="KW-1185">Reference proteome</keyword>
<dbReference type="GO" id="GO:0036064">
    <property type="term" value="C:ciliary basal body"/>
    <property type="evidence" value="ECO:0007669"/>
    <property type="project" value="TreeGrafter"/>
</dbReference>
<keyword evidence="10" id="KW-0966">Cell projection</keyword>
<keyword evidence="5" id="KW-0853">WD repeat</keyword>
<evidence type="ECO:0000313" key="15">
    <source>
        <dbReference type="Proteomes" id="UP000037510"/>
    </source>
</evidence>
<dbReference type="InterPro" id="IPR035969">
    <property type="entry name" value="Rab-GAP_TBC_sf"/>
</dbReference>
<dbReference type="PROSITE" id="PS50086">
    <property type="entry name" value="TBC_RABGAP"/>
    <property type="match status" value="1"/>
</dbReference>
<dbReference type="InterPro" id="IPR051570">
    <property type="entry name" value="TBC1_cilium_biogenesis"/>
</dbReference>
<dbReference type="PANTHER" id="PTHR19853">
    <property type="entry name" value="WD REPEAT CONTAINING PROTEIN 3 WDR3"/>
    <property type="match status" value="1"/>
</dbReference>
<evidence type="ECO:0000256" key="12">
    <source>
        <dbReference type="SAM" id="MobiDB-lite"/>
    </source>
</evidence>
<dbReference type="Gene3D" id="1.10.472.80">
    <property type="entry name" value="Ypt/Rab-GAP domain of gyp1p, domain 3"/>
    <property type="match status" value="1"/>
</dbReference>
<evidence type="ECO:0000256" key="6">
    <source>
        <dbReference type="ARBA" id="ARBA00022737"/>
    </source>
</evidence>
<dbReference type="SUPFAM" id="SSF50978">
    <property type="entry name" value="WD40 repeat-like"/>
    <property type="match status" value="1"/>
</dbReference>
<proteinExistence type="predicted"/>
<evidence type="ECO:0000256" key="9">
    <source>
        <dbReference type="ARBA" id="ARBA00023212"/>
    </source>
</evidence>
<dbReference type="PANTHER" id="PTHR19853:SF1">
    <property type="entry name" value="TBC1 DOMAIN FAMILY MEMBER 31"/>
    <property type="match status" value="1"/>
</dbReference>
<protein>
    <recommendedName>
        <fullName evidence="3">TBC1 domain family member 31</fullName>
    </recommendedName>
</protein>
<dbReference type="OrthoDB" id="5578278at2759"/>
<name>A0A0L7KZ27_OPEBR</name>
<feature type="domain" description="Rab-GAP TBC" evidence="13">
    <location>
        <begin position="400"/>
        <end position="575"/>
    </location>
</feature>
<evidence type="ECO:0000256" key="3">
    <source>
        <dbReference type="ARBA" id="ARBA00014199"/>
    </source>
</evidence>
<keyword evidence="9" id="KW-0206">Cytoskeleton</keyword>
<comment type="subcellular location">
    <subcellularLocation>
        <location evidence="1">Cytoplasm</location>
        <location evidence="1">Cytoskeleton</location>
        <location evidence="1">Cilium basal body</location>
    </subcellularLocation>
    <subcellularLocation>
        <location evidence="2">Cytoplasm</location>
        <location evidence="2">Cytoskeleton</location>
        <location evidence="2">Microtubule organizing center</location>
        <location evidence="2">Centrosome</location>
        <location evidence="2">Centriolar satellite</location>
    </subcellularLocation>
</comment>
<keyword evidence="7" id="KW-0970">Cilium biogenesis/degradation</keyword>
<dbReference type="SUPFAM" id="SSF47923">
    <property type="entry name" value="Ypt/Rab-GAP domain of gyp1p"/>
    <property type="match status" value="1"/>
</dbReference>
<dbReference type="STRING" id="104452.A0A0L7KZ27"/>
<evidence type="ECO:0000256" key="4">
    <source>
        <dbReference type="ARBA" id="ARBA00022490"/>
    </source>
</evidence>
<dbReference type="InterPro" id="IPR036322">
    <property type="entry name" value="WD40_repeat_dom_sf"/>
</dbReference>
<evidence type="ECO:0000259" key="13">
    <source>
        <dbReference type="PROSITE" id="PS50086"/>
    </source>
</evidence>